<comment type="function">
    <text evidence="1">Essential for recycling GMP and indirectly, cGMP.</text>
</comment>
<protein>
    <submittedName>
        <fullName evidence="7">Guanylate kinase</fullName>
        <ecNumber evidence="7">2.7.4.8</ecNumber>
    </submittedName>
</protein>
<keyword evidence="4 7" id="KW-0418">Kinase</keyword>
<dbReference type="PANTHER" id="PTHR23117:SF13">
    <property type="entry name" value="GUANYLATE KINASE"/>
    <property type="match status" value="1"/>
</dbReference>
<proteinExistence type="inferred from homology"/>
<reference evidence="7 8" key="1">
    <citation type="submission" date="2017-05" db="EMBL/GenBank/DDBJ databases">
        <title>Genome sequence of Pediococcus pentosaceus strain SRCM100892.</title>
        <authorList>
            <person name="Cho S.H."/>
        </authorList>
    </citation>
    <scope>NUCLEOTIDE SEQUENCE [LARGE SCALE GENOMIC DNA]</scope>
    <source>
        <strain evidence="7 8">SRCM100892</strain>
    </source>
</reference>
<comment type="similarity">
    <text evidence="2">Belongs to the guanylate kinase family.</text>
</comment>
<evidence type="ECO:0000256" key="1">
    <source>
        <dbReference type="ARBA" id="ARBA00003531"/>
    </source>
</evidence>
<dbReference type="AlphaFoldDB" id="A0A1Y0VW25"/>
<organism evidence="7 8">
    <name type="scientific">Pediococcus pentosaceus</name>
    <dbReference type="NCBI Taxonomy" id="1255"/>
    <lineage>
        <taxon>Bacteria</taxon>
        <taxon>Bacillati</taxon>
        <taxon>Bacillota</taxon>
        <taxon>Bacilli</taxon>
        <taxon>Lactobacillales</taxon>
        <taxon>Lactobacillaceae</taxon>
        <taxon>Pediococcus</taxon>
    </lineage>
</organism>
<dbReference type="InterPro" id="IPR008145">
    <property type="entry name" value="GK/Ca_channel_bsu"/>
</dbReference>
<name>A0A1Y0VW25_PEDPE</name>
<dbReference type="InterPro" id="IPR027417">
    <property type="entry name" value="P-loop_NTPase"/>
</dbReference>
<dbReference type="PROSITE" id="PS50052">
    <property type="entry name" value="GUANYLATE_KINASE_2"/>
    <property type="match status" value="1"/>
</dbReference>
<dbReference type="GO" id="GO:0005829">
    <property type="term" value="C:cytosol"/>
    <property type="evidence" value="ECO:0007669"/>
    <property type="project" value="TreeGrafter"/>
</dbReference>
<sequence length="193" mass="22469">MDKVIVIAGPTGSGKTTIADYLYQKYGVIKVITHTTRPKRKNEQSGIDYYFETDETFDDNHYLEQVQYSYYRYGSSYEGLRRAWSKNPIASIVLDTAGAVTYLEELGAQVEILFLRVNEEKTLKDRLLKRGDSLEAIQKRIDSPEYRRDMQLPEELQGRATVINNDDWEHTKQKIDQFYQRVKEATKKIPNEG</sequence>
<evidence type="ECO:0000259" key="6">
    <source>
        <dbReference type="PROSITE" id="PS50052"/>
    </source>
</evidence>
<dbReference type="GO" id="GO:0004385">
    <property type="term" value="F:GMP kinase activity"/>
    <property type="evidence" value="ECO:0007669"/>
    <property type="project" value="UniProtKB-EC"/>
</dbReference>
<accession>A0A1Y0VW25</accession>
<gene>
    <name evidence="7" type="ORF">S100892_01793</name>
</gene>
<evidence type="ECO:0000313" key="7">
    <source>
        <dbReference type="EMBL" id="ARW20336.1"/>
    </source>
</evidence>
<keyword evidence="3 7" id="KW-0808">Transferase</keyword>
<comment type="catalytic activity">
    <reaction evidence="5">
        <text>GMP + ATP = GDP + ADP</text>
        <dbReference type="Rhea" id="RHEA:20780"/>
        <dbReference type="ChEBI" id="CHEBI:30616"/>
        <dbReference type="ChEBI" id="CHEBI:58115"/>
        <dbReference type="ChEBI" id="CHEBI:58189"/>
        <dbReference type="ChEBI" id="CHEBI:456216"/>
        <dbReference type="EC" id="2.7.4.8"/>
    </reaction>
</comment>
<feature type="domain" description="Guanylate kinase-like" evidence="6">
    <location>
        <begin position="2"/>
        <end position="187"/>
    </location>
</feature>
<evidence type="ECO:0000256" key="5">
    <source>
        <dbReference type="ARBA" id="ARBA00048594"/>
    </source>
</evidence>
<dbReference type="Pfam" id="PF00625">
    <property type="entry name" value="Guanylate_kin"/>
    <property type="match status" value="1"/>
</dbReference>
<dbReference type="Gene3D" id="3.40.50.300">
    <property type="entry name" value="P-loop containing nucleotide triphosphate hydrolases"/>
    <property type="match status" value="1"/>
</dbReference>
<dbReference type="InterPro" id="IPR008144">
    <property type="entry name" value="Guanylate_kin-like_dom"/>
</dbReference>
<evidence type="ECO:0000256" key="3">
    <source>
        <dbReference type="ARBA" id="ARBA00022679"/>
    </source>
</evidence>
<dbReference type="RefSeq" id="WP_061812451.1">
    <property type="nucleotide sequence ID" value="NZ_CP085178.1"/>
</dbReference>
<evidence type="ECO:0000256" key="2">
    <source>
        <dbReference type="ARBA" id="ARBA00005790"/>
    </source>
</evidence>
<dbReference type="SUPFAM" id="SSF52540">
    <property type="entry name" value="P-loop containing nucleoside triphosphate hydrolases"/>
    <property type="match status" value="1"/>
</dbReference>
<dbReference type="PANTHER" id="PTHR23117">
    <property type="entry name" value="GUANYLATE KINASE-RELATED"/>
    <property type="match status" value="1"/>
</dbReference>
<evidence type="ECO:0000256" key="4">
    <source>
        <dbReference type="ARBA" id="ARBA00022777"/>
    </source>
</evidence>
<dbReference type="EMBL" id="CP021474">
    <property type="protein sequence ID" value="ARW20336.1"/>
    <property type="molecule type" value="Genomic_DNA"/>
</dbReference>
<dbReference type="SMART" id="SM00072">
    <property type="entry name" value="GuKc"/>
    <property type="match status" value="1"/>
</dbReference>
<evidence type="ECO:0000313" key="8">
    <source>
        <dbReference type="Proteomes" id="UP000196118"/>
    </source>
</evidence>
<dbReference type="EC" id="2.7.4.8" evidence="7"/>
<dbReference type="Proteomes" id="UP000196118">
    <property type="component" value="Chromosome"/>
</dbReference>